<dbReference type="InterPro" id="IPR018244">
    <property type="entry name" value="Allrgn_V5/Tpx1_CS"/>
</dbReference>
<dbReference type="Gene3D" id="3.40.33.10">
    <property type="entry name" value="CAP"/>
    <property type="match status" value="3"/>
</dbReference>
<comment type="caution">
    <text evidence="3">The sequence shown here is derived from an EMBL/GenBank/DDBJ whole genome shotgun (WGS) entry which is preliminary data.</text>
</comment>
<organism evidence="3 4">
    <name type="scientific">Brassica napus</name>
    <name type="common">Rape</name>
    <dbReference type="NCBI Taxonomy" id="3708"/>
    <lineage>
        <taxon>Eukaryota</taxon>
        <taxon>Viridiplantae</taxon>
        <taxon>Streptophyta</taxon>
        <taxon>Embryophyta</taxon>
        <taxon>Tracheophyta</taxon>
        <taxon>Spermatophyta</taxon>
        <taxon>Magnoliopsida</taxon>
        <taxon>eudicotyledons</taxon>
        <taxon>Gunneridae</taxon>
        <taxon>Pentapetalae</taxon>
        <taxon>rosids</taxon>
        <taxon>malvids</taxon>
        <taxon>Brassicales</taxon>
        <taxon>Brassicaceae</taxon>
        <taxon>Brassiceae</taxon>
        <taxon>Brassica</taxon>
    </lineage>
</organism>
<keyword evidence="1" id="KW-0732">Signal</keyword>
<dbReference type="Pfam" id="PF00188">
    <property type="entry name" value="CAP"/>
    <property type="match status" value="2"/>
</dbReference>
<dbReference type="InterPro" id="IPR035940">
    <property type="entry name" value="CAP_sf"/>
</dbReference>
<feature type="domain" description="SCP" evidence="2">
    <location>
        <begin position="269"/>
        <end position="401"/>
    </location>
</feature>
<dbReference type="CDD" id="cd05381">
    <property type="entry name" value="CAP_PR-1"/>
    <property type="match status" value="1"/>
</dbReference>
<dbReference type="Proteomes" id="UP000824890">
    <property type="component" value="Unassembled WGS sequence"/>
</dbReference>
<dbReference type="EMBL" id="JAGKQM010000017">
    <property type="protein sequence ID" value="KAH0871594.1"/>
    <property type="molecule type" value="Genomic_DNA"/>
</dbReference>
<name>A0ABQ7YUH7_BRANA</name>
<feature type="signal peptide" evidence="1">
    <location>
        <begin position="1"/>
        <end position="25"/>
    </location>
</feature>
<dbReference type="SMART" id="SM00198">
    <property type="entry name" value="SCP"/>
    <property type="match status" value="2"/>
</dbReference>
<accession>A0ABQ7YUH7</accession>
<sequence length="402" mass="44248">MKISSQTLVFVTIALVLAFAVPLKAQDSQQDYLDVHNRARRAVGVAPIRWHADVAAYARQYALRMRGDCRLIHSGGRYGENLAGSTGDLSGADAVRLWVNEKNDYFYNSNTCRSGKACGHYTQVVWRNSVWVGCAKVRCNSGGTFIICSYDPPAPMCPPSVWAGFLDRFLRTNNSRQPTRLFGRSQPSMSSGWGGTFKRVAAYARDYANQRRGDCALEHSSGPYGDNIAWSSGDMSGIEVVNMLTMIMVPTHVPRENNVHYTQIVWKNSVRMGCAKVRCDNARALVRVNPLRWDFGLATVAQDYANQLAAGPCSLEHSSGPYGENLAMGSGDMSAAQAVAMWIDEKSYYDYYSNSCHGSACGHYTQVVWRGSARLGCGKGMCANGASIILNHWFSCDLVSFN</sequence>
<dbReference type="SUPFAM" id="SSF55797">
    <property type="entry name" value="PR-1-like"/>
    <property type="match status" value="3"/>
</dbReference>
<dbReference type="PROSITE" id="PS01009">
    <property type="entry name" value="CRISP_1"/>
    <property type="match status" value="2"/>
</dbReference>
<evidence type="ECO:0000313" key="3">
    <source>
        <dbReference type="EMBL" id="KAH0871594.1"/>
    </source>
</evidence>
<dbReference type="PANTHER" id="PTHR10334">
    <property type="entry name" value="CYSTEINE-RICH SECRETORY PROTEIN-RELATED"/>
    <property type="match status" value="1"/>
</dbReference>
<evidence type="ECO:0000256" key="1">
    <source>
        <dbReference type="SAM" id="SignalP"/>
    </source>
</evidence>
<dbReference type="InterPro" id="IPR001283">
    <property type="entry name" value="CRISP-related"/>
</dbReference>
<evidence type="ECO:0000313" key="4">
    <source>
        <dbReference type="Proteomes" id="UP000824890"/>
    </source>
</evidence>
<feature type="chain" id="PRO_5046851370" description="SCP domain-containing protein" evidence="1">
    <location>
        <begin position="26"/>
        <end position="402"/>
    </location>
</feature>
<dbReference type="PRINTS" id="PR00837">
    <property type="entry name" value="V5TPXLIKE"/>
</dbReference>
<dbReference type="InterPro" id="IPR014044">
    <property type="entry name" value="CAP_dom"/>
</dbReference>
<proteinExistence type="predicted"/>
<gene>
    <name evidence="3" type="ORF">HID58_078616</name>
</gene>
<reference evidence="3 4" key="1">
    <citation type="submission" date="2021-05" db="EMBL/GenBank/DDBJ databases">
        <title>Genome Assembly of Synthetic Allotetraploid Brassica napus Reveals Homoeologous Exchanges between Subgenomes.</title>
        <authorList>
            <person name="Davis J.T."/>
        </authorList>
    </citation>
    <scope>NUCLEOTIDE SEQUENCE [LARGE SCALE GENOMIC DNA]</scope>
    <source>
        <strain evidence="4">cv. Da-Ae</strain>
        <tissue evidence="3">Seedling</tissue>
    </source>
</reference>
<protein>
    <recommendedName>
        <fullName evidence="2">SCP domain-containing protein</fullName>
    </recommendedName>
</protein>
<evidence type="ECO:0000259" key="2">
    <source>
        <dbReference type="SMART" id="SM00198"/>
    </source>
</evidence>
<keyword evidence="4" id="KW-1185">Reference proteome</keyword>
<feature type="domain" description="SCP" evidence="2">
    <location>
        <begin position="27"/>
        <end position="158"/>
    </location>
</feature>